<feature type="binding site" evidence="1">
    <location>
        <position position="298"/>
    </location>
    <ligand>
        <name>Mg(2+)</name>
        <dbReference type="ChEBI" id="CHEBI:18420"/>
        <label>1</label>
    </ligand>
</feature>
<evidence type="ECO:0000313" key="3">
    <source>
        <dbReference type="Proteomes" id="UP000251577"/>
    </source>
</evidence>
<evidence type="ECO:0008006" key="4">
    <source>
        <dbReference type="Google" id="ProtNLM"/>
    </source>
</evidence>
<dbReference type="SUPFAM" id="SSF101478">
    <property type="entry name" value="ADP-ribosylglycohydrolase"/>
    <property type="match status" value="1"/>
</dbReference>
<reference evidence="2 3" key="1">
    <citation type="journal article" date="2018" name="Syst. Appl. Microbiol.">
        <title>Corynebacterium heidelbergense sp. nov., isolated from the preen glands of Egyptian geese (Alopochen aegyptiacus).</title>
        <authorList>
            <person name="Braun M.S."/>
            <person name="Wang E."/>
            <person name="Zimmermann S."/>
            <person name="Wink M."/>
        </authorList>
    </citation>
    <scope>NUCLEOTIDE SEQUENCE [LARGE SCALE GENOMIC DNA]</scope>
    <source>
        <strain evidence="2 3">647</strain>
    </source>
</reference>
<dbReference type="AlphaFoldDB" id="A0A364V537"/>
<keyword evidence="1" id="KW-0479">Metal-binding</keyword>
<keyword evidence="1" id="KW-0460">Magnesium</keyword>
<dbReference type="InterPro" id="IPR005502">
    <property type="entry name" value="Ribosyl_crysJ1"/>
</dbReference>
<feature type="binding site" evidence="1">
    <location>
        <position position="40"/>
    </location>
    <ligand>
        <name>Mg(2+)</name>
        <dbReference type="ChEBI" id="CHEBI:18420"/>
        <label>1</label>
    </ligand>
</feature>
<dbReference type="GO" id="GO:0046872">
    <property type="term" value="F:metal ion binding"/>
    <property type="evidence" value="ECO:0007669"/>
    <property type="project" value="UniProtKB-KW"/>
</dbReference>
<feature type="binding site" evidence="1">
    <location>
        <position position="42"/>
    </location>
    <ligand>
        <name>Mg(2+)</name>
        <dbReference type="ChEBI" id="CHEBI:18420"/>
        <label>1</label>
    </ligand>
</feature>
<dbReference type="Gene3D" id="1.10.4080.10">
    <property type="entry name" value="ADP-ribosylation/Crystallin J1"/>
    <property type="match status" value="1"/>
</dbReference>
<proteinExistence type="predicted"/>
<evidence type="ECO:0000313" key="2">
    <source>
        <dbReference type="EMBL" id="RAV31755.1"/>
    </source>
</evidence>
<organism evidence="2 3">
    <name type="scientific">Corynebacterium heidelbergense</name>
    <dbReference type="NCBI Taxonomy" id="2055947"/>
    <lineage>
        <taxon>Bacteria</taxon>
        <taxon>Bacillati</taxon>
        <taxon>Actinomycetota</taxon>
        <taxon>Actinomycetes</taxon>
        <taxon>Mycobacteriales</taxon>
        <taxon>Corynebacteriaceae</taxon>
        <taxon>Corynebacterium</taxon>
    </lineage>
</organism>
<dbReference type="EMBL" id="QHCV01000060">
    <property type="protein sequence ID" value="RAV31755.1"/>
    <property type="molecule type" value="Genomic_DNA"/>
</dbReference>
<protein>
    <recommendedName>
        <fullName evidence="4">ADP-ribosylglycohydrolase family protein</fullName>
    </recommendedName>
</protein>
<keyword evidence="3" id="KW-1185">Reference proteome</keyword>
<dbReference type="Pfam" id="PF03747">
    <property type="entry name" value="ADP_ribosyl_GH"/>
    <property type="match status" value="1"/>
</dbReference>
<sequence>MDNRFASTLFGTALGDAWGYPYQLPPQTERTPLPDELRISDDTLMTLALSTAIRAIVDRDLSRKDGLLEIAQQFLDYHRDRDYNRYRGNATEEALQRMEERGIEDWHKCATHSGGSCAVMRLSPAGMLAPRRQRVGWSVMQGVITHDSGVARAACLVLGCLFSAEPGRDLTEVAGNIRLDPNLRADTILTDHEKRGLLEDLRTAHVRRLRGEDVPLTVLIERVREVRRVLSPILGDGDFERLYRERLKVKQTLGLGWDAGSCTASALLLAQLYLDHQERYDPHDFLHVAVNWPGNRKTRASLTGALMGAHMDNTESWKTARHYDFERRYHHAIYSGVWEGFAQA</sequence>
<dbReference type="Proteomes" id="UP000251577">
    <property type="component" value="Unassembled WGS sequence"/>
</dbReference>
<comment type="cofactor">
    <cofactor evidence="1">
        <name>Mg(2+)</name>
        <dbReference type="ChEBI" id="CHEBI:18420"/>
    </cofactor>
    <text evidence="1">Binds 2 magnesium ions per subunit.</text>
</comment>
<comment type="caution">
    <text evidence="2">The sequence shown here is derived from an EMBL/GenBank/DDBJ whole genome shotgun (WGS) entry which is preliminary data.</text>
</comment>
<feature type="binding site" evidence="1">
    <location>
        <position position="41"/>
    </location>
    <ligand>
        <name>Mg(2+)</name>
        <dbReference type="ChEBI" id="CHEBI:18420"/>
        <label>1</label>
    </ligand>
</feature>
<evidence type="ECO:0000256" key="1">
    <source>
        <dbReference type="PIRSR" id="PIRSR605502-1"/>
    </source>
</evidence>
<gene>
    <name evidence="2" type="ORF">DLJ54_06705</name>
</gene>
<dbReference type="RefSeq" id="WP_113630990.1">
    <property type="nucleotide sequence ID" value="NZ_QHCV01000060.1"/>
</dbReference>
<dbReference type="InterPro" id="IPR036705">
    <property type="entry name" value="Ribosyl_crysJ1_sf"/>
</dbReference>
<name>A0A364V537_9CORY</name>
<accession>A0A364V537</accession>